<dbReference type="RefSeq" id="WP_211696161.1">
    <property type="nucleotide sequence ID" value="NZ_CP046600.1"/>
</dbReference>
<organism evidence="2 3">
    <name type="scientific">Mycobacterium spongiae</name>
    <dbReference type="NCBI Taxonomy" id="886343"/>
    <lineage>
        <taxon>Bacteria</taxon>
        <taxon>Bacillati</taxon>
        <taxon>Actinomycetota</taxon>
        <taxon>Actinomycetes</taxon>
        <taxon>Mycobacteriales</taxon>
        <taxon>Mycobacteriaceae</taxon>
        <taxon>Mycobacterium</taxon>
    </lineage>
</organism>
<feature type="compositionally biased region" description="Basic and acidic residues" evidence="1">
    <location>
        <begin position="50"/>
        <end position="71"/>
    </location>
</feature>
<evidence type="ECO:0000313" key="3">
    <source>
        <dbReference type="Proteomes" id="UP000682202"/>
    </source>
</evidence>
<sequence length="71" mass="7661">MAAKGHLPSGDAGAFADRVLGAMQRSHRVTGLVGADATARQLADWVPPGTHERNYAQRPNGDEARREEPRL</sequence>
<proteinExistence type="predicted"/>
<evidence type="ECO:0000313" key="2">
    <source>
        <dbReference type="EMBL" id="QUR68588.1"/>
    </source>
</evidence>
<reference evidence="2" key="1">
    <citation type="submission" date="2019-12" db="EMBL/GenBank/DDBJ databases">
        <title>Mycobacterium spongiae sp. nov.</title>
        <authorList>
            <person name="Stinear T."/>
        </authorList>
    </citation>
    <scope>NUCLEOTIDE SEQUENCE</scope>
    <source>
        <strain evidence="2">FSD4b-SM</strain>
    </source>
</reference>
<dbReference type="EMBL" id="CP046600">
    <property type="protein sequence ID" value="QUR68588.1"/>
    <property type="molecule type" value="Genomic_DNA"/>
</dbReference>
<name>A0A975K1U9_9MYCO</name>
<feature type="region of interest" description="Disordered" evidence="1">
    <location>
        <begin position="43"/>
        <end position="71"/>
    </location>
</feature>
<keyword evidence="3" id="KW-1185">Reference proteome</keyword>
<accession>A0A975K1U9</accession>
<dbReference type="KEGG" id="mspg:F6B93_17205"/>
<gene>
    <name evidence="2" type="ORF">F6B93_17205</name>
</gene>
<protein>
    <submittedName>
        <fullName evidence="2">Uncharacterized protein</fullName>
    </submittedName>
</protein>
<dbReference type="Proteomes" id="UP000682202">
    <property type="component" value="Chromosome"/>
</dbReference>
<evidence type="ECO:0000256" key="1">
    <source>
        <dbReference type="SAM" id="MobiDB-lite"/>
    </source>
</evidence>
<dbReference type="AlphaFoldDB" id="A0A975K1U9"/>